<feature type="domain" description="KANL3/Tex30 alpha/beta hydrolase-like" evidence="1">
    <location>
        <begin position="27"/>
        <end position="205"/>
    </location>
</feature>
<dbReference type="STRING" id="419479.SAMN04488563_2707"/>
<accession>A0A1H2JIB6</accession>
<protein>
    <recommendedName>
        <fullName evidence="1">KANL3/Tex30 alpha/beta hydrolase-like domain-containing protein</fullName>
    </recommendedName>
</protein>
<proteinExistence type="predicted"/>
<keyword evidence="3" id="KW-1185">Reference proteome</keyword>
<sequence>MAPVRTTAATPIGEAAFWTDAADEPRLRLVLGHGAGGGPNAADLEALSRTLPAEGVTVVRFEQPWRLAGKKVAPRPPVLDEGWLAALATLPRDVPLVLGGRSSGARVACRTAAELDAAAVVCLAFPLHLPGKPQASRLPELTGAAEKLPVLVVQGERDTFGGPDEFPPGPHQLVTIPGADHGMRVLKGHSQREAIDAVVAAVGAFLGTVGE</sequence>
<gene>
    <name evidence="2" type="ORF">SAMN04488563_2707</name>
</gene>
<organism evidence="2 3">
    <name type="scientific">Jiangella alkaliphila</name>
    <dbReference type="NCBI Taxonomy" id="419479"/>
    <lineage>
        <taxon>Bacteria</taxon>
        <taxon>Bacillati</taxon>
        <taxon>Actinomycetota</taxon>
        <taxon>Actinomycetes</taxon>
        <taxon>Jiangellales</taxon>
        <taxon>Jiangellaceae</taxon>
        <taxon>Jiangella</taxon>
    </lineage>
</organism>
<name>A0A1H2JIB6_9ACTN</name>
<evidence type="ECO:0000259" key="1">
    <source>
        <dbReference type="Pfam" id="PF20408"/>
    </source>
</evidence>
<dbReference type="Pfam" id="PF20408">
    <property type="entry name" value="Abhydrolase_11"/>
    <property type="match status" value="1"/>
</dbReference>
<dbReference type="PANTHER" id="PTHR13136:SF11">
    <property type="entry name" value="TESTIS-EXPRESSED PROTEIN 30"/>
    <property type="match status" value="1"/>
</dbReference>
<dbReference type="AlphaFoldDB" id="A0A1H2JIB6"/>
<dbReference type="SUPFAM" id="SSF53474">
    <property type="entry name" value="alpha/beta-Hydrolases"/>
    <property type="match status" value="1"/>
</dbReference>
<evidence type="ECO:0000313" key="2">
    <source>
        <dbReference type="EMBL" id="SDU55881.1"/>
    </source>
</evidence>
<dbReference type="Gene3D" id="3.40.50.1820">
    <property type="entry name" value="alpha/beta hydrolase"/>
    <property type="match status" value="1"/>
</dbReference>
<dbReference type="EMBL" id="LT629791">
    <property type="protein sequence ID" value="SDU55881.1"/>
    <property type="molecule type" value="Genomic_DNA"/>
</dbReference>
<dbReference type="PANTHER" id="PTHR13136">
    <property type="entry name" value="TESTIS DEVELOPMENT PROTEIN PRTD"/>
    <property type="match status" value="1"/>
</dbReference>
<dbReference type="InterPro" id="IPR029058">
    <property type="entry name" value="AB_hydrolase_fold"/>
</dbReference>
<reference evidence="3" key="1">
    <citation type="submission" date="2016-10" db="EMBL/GenBank/DDBJ databases">
        <authorList>
            <person name="Varghese N."/>
            <person name="Submissions S."/>
        </authorList>
    </citation>
    <scope>NUCLEOTIDE SEQUENCE [LARGE SCALE GENOMIC DNA]</scope>
    <source>
        <strain evidence="3">DSM 45079</strain>
    </source>
</reference>
<dbReference type="InterPro" id="IPR026555">
    <property type="entry name" value="NSL3/Tex30"/>
</dbReference>
<dbReference type="Proteomes" id="UP000182977">
    <property type="component" value="Chromosome I"/>
</dbReference>
<evidence type="ECO:0000313" key="3">
    <source>
        <dbReference type="Proteomes" id="UP000182977"/>
    </source>
</evidence>
<dbReference type="RefSeq" id="WP_052762622.1">
    <property type="nucleotide sequence ID" value="NZ_KQ061240.1"/>
</dbReference>
<dbReference type="InterPro" id="IPR046879">
    <property type="entry name" value="KANL3/Tex30_Abhydrolase"/>
</dbReference>